<feature type="chain" id="PRO_5002566955" description="Glucose-methanol-choline oxidoreductase N-terminal domain-containing protein" evidence="7">
    <location>
        <begin position="22"/>
        <end position="1171"/>
    </location>
</feature>
<keyword evidence="11" id="KW-1185">Reference proteome</keyword>
<gene>
    <name evidence="10" type="ORF">BN1708_003785</name>
</gene>
<comment type="similarity">
    <text evidence="2 6">Belongs to the GMC oxidoreductase family.</text>
</comment>
<feature type="domain" description="Glucose-methanol-choline oxidoreductase N-terminal" evidence="8">
    <location>
        <begin position="110"/>
        <end position="133"/>
    </location>
</feature>
<evidence type="ECO:0000259" key="9">
    <source>
        <dbReference type="PROSITE" id="PS00624"/>
    </source>
</evidence>
<feature type="domain" description="Glucose-methanol-choline oxidoreductase N-terminal" evidence="9">
    <location>
        <begin position="303"/>
        <end position="317"/>
    </location>
</feature>
<dbReference type="Proteomes" id="UP000044602">
    <property type="component" value="Unassembled WGS sequence"/>
</dbReference>
<dbReference type="SUPFAM" id="SSF51905">
    <property type="entry name" value="FAD/NAD(P)-binding domain"/>
    <property type="match status" value="1"/>
</dbReference>
<dbReference type="InterPro" id="IPR036188">
    <property type="entry name" value="FAD/NAD-bd_sf"/>
</dbReference>
<evidence type="ECO:0000256" key="4">
    <source>
        <dbReference type="ARBA" id="ARBA00022827"/>
    </source>
</evidence>
<dbReference type="SUPFAM" id="SSF53474">
    <property type="entry name" value="alpha/beta-Hydrolases"/>
    <property type="match status" value="1"/>
</dbReference>
<evidence type="ECO:0000313" key="11">
    <source>
        <dbReference type="Proteomes" id="UP000044602"/>
    </source>
</evidence>
<dbReference type="GO" id="GO:0006508">
    <property type="term" value="P:proteolysis"/>
    <property type="evidence" value="ECO:0007669"/>
    <property type="project" value="InterPro"/>
</dbReference>
<evidence type="ECO:0000256" key="1">
    <source>
        <dbReference type="ARBA" id="ARBA00001974"/>
    </source>
</evidence>
<dbReference type="InterPro" id="IPR007867">
    <property type="entry name" value="GMC_OxRtase_C"/>
</dbReference>
<evidence type="ECO:0000256" key="7">
    <source>
        <dbReference type="SAM" id="SignalP"/>
    </source>
</evidence>
<protein>
    <recommendedName>
        <fullName evidence="8 9">Glucose-methanol-choline oxidoreductase N-terminal domain-containing protein</fullName>
    </recommendedName>
</protein>
<dbReference type="GO" id="GO:0070008">
    <property type="term" value="F:serine-type exopeptidase activity"/>
    <property type="evidence" value="ECO:0007669"/>
    <property type="project" value="InterPro"/>
</dbReference>
<dbReference type="STRING" id="100787.A0A0G4LQ65"/>
<dbReference type="Gene3D" id="3.40.50.1820">
    <property type="entry name" value="alpha/beta hydrolase"/>
    <property type="match status" value="2"/>
</dbReference>
<reference evidence="11" key="1">
    <citation type="submission" date="2015-05" db="EMBL/GenBank/DDBJ databases">
        <authorList>
            <person name="Fogelqvist Johan"/>
        </authorList>
    </citation>
    <scope>NUCLEOTIDE SEQUENCE [LARGE SCALE GENOMIC DNA]</scope>
</reference>
<dbReference type="GO" id="GO:0016614">
    <property type="term" value="F:oxidoreductase activity, acting on CH-OH group of donors"/>
    <property type="evidence" value="ECO:0007669"/>
    <property type="project" value="InterPro"/>
</dbReference>
<name>A0A0G4LQ65_VERLO</name>
<dbReference type="Pfam" id="PF05577">
    <property type="entry name" value="Peptidase_S28"/>
    <property type="match status" value="2"/>
</dbReference>
<dbReference type="EMBL" id="CVQH01016668">
    <property type="protein sequence ID" value="CRK24094.1"/>
    <property type="molecule type" value="Genomic_DNA"/>
</dbReference>
<dbReference type="Gene3D" id="3.30.560.10">
    <property type="entry name" value="Glucose Oxidase, domain 3"/>
    <property type="match status" value="1"/>
</dbReference>
<keyword evidence="4 6" id="KW-0274">FAD</keyword>
<dbReference type="FunFam" id="3.40.50.1820:FF:000251">
    <property type="entry name" value="Extracelular serine carboxypeptidase, putative"/>
    <property type="match status" value="1"/>
</dbReference>
<dbReference type="InterPro" id="IPR029058">
    <property type="entry name" value="AB_hydrolase_fold"/>
</dbReference>
<dbReference type="GO" id="GO:0044550">
    <property type="term" value="P:secondary metabolite biosynthetic process"/>
    <property type="evidence" value="ECO:0007669"/>
    <property type="project" value="TreeGrafter"/>
</dbReference>
<sequence length="1171" mass="128385">MPSIKAVILACLAAASQLASSWPTASMDGINILSRQNQVQNEYDYIIVGGGTSGLTVGNRLTENNSGVSVLVVEYGYYDNQSGMNPRRMFNLTSRPQQNLNGRSFSVGIGCVVGGSSNVNGQVFLRGTSEEYNAWAELGGPGSTWNWEGLLPYFRKGITLTGPNPQHAQEFNIKWDMQYWGTTSKIYATFGRDAPTQLMKVLYNAMAAMPGMTVPVDSGAGQAGLYWYPMSMDPTNFQRSYSRTGHWHGISRPNYQMVVGAKVNRILWGADNTATGIQFVSRNQTGGPATQVRARREVLLAAGTVHTPQVLMLSGVGPQALLQQARIPVRVDLPGVGSNFQDHSYIPSIAYQWGTTPGGGGGFPGFPTQGGAPALAAMIGLPVVSPQRYQQLATRYESQNPTSHLPSSYTAEQIAGYRKQQEIYARLMRSTNVVFLEMMMFGPGGSVQNLHPHSRGTILINPSNPEGDMIIDYRAATNDVDLEVMIETIKFMRRYMTTGQLAQYNARETSPGTGVSSDQQLIQWARGQVIPSVYHPVGTCSKQPREHGGVVDENLRVHGTKNLRVIDGSIMPTIVGATTSMAVYAIAEKFTHSHSPAPAALIHHHIPFATIMRPFLVTALTVISATAPLAAAFISGTEHVSLTSQPRITLKEDAVLGPFNLSVPVDHFHNETRYEPHSNDTFPLRYWINKKHYRPGGPVFLLASGETTGEDRLDYLDHGIIAMFAEATHGLGLVLEHRYYGTSFPVANVSIPNLRFLSTEQALADTAFFAEHVTFPDLEHEELGPTDVPWIAFGGSYAGAFAAFLRKLYPDVFWGAISSSGVTQAIVDYWEYYEAARRYAPADCADVTATLIEIVDNILTLRGPATETDRRALKSAFGLEALTHDDDFASVLSSGISQLQGQNWDPALDRSSFGLYCGSLRSDDLLFASTRHLEGTARRLLHAGGVSDDESQSAAGLTVKLLNFIGYVRQDVKSACPDGHVKKCFAVRGNERWQRTDLDQGMERSWFWQVCTEWGYFQTGSGVPTDQKPLVSRLIDLNYTSLPCREAFNITTLPDVDRINRHGGFGFSYPRVAIVDGEADPWRAATPHRIGLPERESTTEEPFLLMGGGAVHHWDENGVSGKDAREGYGESLPPSEVRRVQKAELAFVKAWVDAWSEAKAAKEDESLSLEL</sequence>
<dbReference type="AlphaFoldDB" id="A0A0G4LQ65"/>
<proteinExistence type="inferred from homology"/>
<dbReference type="InterPro" id="IPR027424">
    <property type="entry name" value="Glucose_Oxidase_domain_2"/>
</dbReference>
<evidence type="ECO:0000256" key="2">
    <source>
        <dbReference type="ARBA" id="ARBA00010790"/>
    </source>
</evidence>
<dbReference type="InterPro" id="IPR000172">
    <property type="entry name" value="GMC_OxRdtase_N"/>
</dbReference>
<feature type="signal peptide" evidence="7">
    <location>
        <begin position="1"/>
        <end position="21"/>
    </location>
</feature>
<dbReference type="InterPro" id="IPR012132">
    <property type="entry name" value="GMC_OxRdtase"/>
</dbReference>
<dbReference type="GO" id="GO:0050660">
    <property type="term" value="F:flavin adenine dinucleotide binding"/>
    <property type="evidence" value="ECO:0007669"/>
    <property type="project" value="InterPro"/>
</dbReference>
<evidence type="ECO:0000256" key="6">
    <source>
        <dbReference type="RuleBase" id="RU003968"/>
    </source>
</evidence>
<dbReference type="PANTHER" id="PTHR11552:SF115">
    <property type="entry name" value="DEHYDROGENASE XPTC-RELATED"/>
    <property type="match status" value="1"/>
</dbReference>
<dbReference type="SUPFAM" id="SSF54373">
    <property type="entry name" value="FAD-linked reductases, C-terminal domain"/>
    <property type="match status" value="1"/>
</dbReference>
<dbReference type="InterPro" id="IPR008758">
    <property type="entry name" value="Peptidase_S28"/>
</dbReference>
<dbReference type="PANTHER" id="PTHR11552">
    <property type="entry name" value="GLUCOSE-METHANOL-CHOLINE GMC OXIDOREDUCTASE"/>
    <property type="match status" value="1"/>
</dbReference>
<organism evidence="10 11">
    <name type="scientific">Verticillium longisporum</name>
    <name type="common">Verticillium dahliae var. longisporum</name>
    <dbReference type="NCBI Taxonomy" id="100787"/>
    <lineage>
        <taxon>Eukaryota</taxon>
        <taxon>Fungi</taxon>
        <taxon>Dikarya</taxon>
        <taxon>Ascomycota</taxon>
        <taxon>Pezizomycotina</taxon>
        <taxon>Sordariomycetes</taxon>
        <taxon>Hypocreomycetidae</taxon>
        <taxon>Glomerellales</taxon>
        <taxon>Plectosphaerellaceae</taxon>
        <taxon>Verticillium</taxon>
    </lineage>
</organism>
<dbReference type="Gene3D" id="4.10.450.10">
    <property type="entry name" value="Glucose Oxidase, domain 2"/>
    <property type="match status" value="1"/>
</dbReference>
<comment type="cofactor">
    <cofactor evidence="1">
        <name>FAD</name>
        <dbReference type="ChEBI" id="CHEBI:57692"/>
    </cofactor>
</comment>
<keyword evidence="7" id="KW-0732">Signal</keyword>
<keyword evidence="5" id="KW-0560">Oxidoreductase</keyword>
<dbReference type="Gene3D" id="3.50.50.60">
    <property type="entry name" value="FAD/NAD(P)-binding domain"/>
    <property type="match status" value="1"/>
</dbReference>
<keyword evidence="3 6" id="KW-0285">Flavoprotein</keyword>
<dbReference type="PROSITE" id="PS00623">
    <property type="entry name" value="GMC_OXRED_1"/>
    <property type="match status" value="1"/>
</dbReference>
<dbReference type="Pfam" id="PF05199">
    <property type="entry name" value="GMC_oxred_C"/>
    <property type="match status" value="1"/>
</dbReference>
<evidence type="ECO:0000259" key="8">
    <source>
        <dbReference type="PROSITE" id="PS00623"/>
    </source>
</evidence>
<accession>A0A0G4LQ65</accession>
<dbReference type="PROSITE" id="PS00624">
    <property type="entry name" value="GMC_OXRED_2"/>
    <property type="match status" value="1"/>
</dbReference>
<evidence type="ECO:0000256" key="3">
    <source>
        <dbReference type="ARBA" id="ARBA00022630"/>
    </source>
</evidence>
<evidence type="ECO:0000256" key="5">
    <source>
        <dbReference type="ARBA" id="ARBA00023002"/>
    </source>
</evidence>
<dbReference type="Pfam" id="PF00732">
    <property type="entry name" value="GMC_oxred_N"/>
    <property type="match status" value="1"/>
</dbReference>
<evidence type="ECO:0000313" key="10">
    <source>
        <dbReference type="EMBL" id="CRK24094.1"/>
    </source>
</evidence>